<gene>
    <name evidence="1" type="ORF">JM18_005200</name>
</gene>
<dbReference type="PANTHER" id="PTHR35213:SF3">
    <property type="entry name" value="MYB-LIKE DOMAIN-CONTAINING PROTEIN"/>
    <property type="match status" value="1"/>
</dbReference>
<organism evidence="1 2">
    <name type="scientific">Phytophthora kernoviae</name>
    <dbReference type="NCBI Taxonomy" id="325452"/>
    <lineage>
        <taxon>Eukaryota</taxon>
        <taxon>Sar</taxon>
        <taxon>Stramenopiles</taxon>
        <taxon>Oomycota</taxon>
        <taxon>Peronosporomycetes</taxon>
        <taxon>Peronosporales</taxon>
        <taxon>Peronosporaceae</taxon>
        <taxon>Phytophthora</taxon>
    </lineage>
</organism>
<evidence type="ECO:0000313" key="2">
    <source>
        <dbReference type="Proteomes" id="UP000792063"/>
    </source>
</evidence>
<protein>
    <submittedName>
        <fullName evidence="1">Uncharacterized protein</fullName>
    </submittedName>
</protein>
<name>A0A922AJM4_9STRA</name>
<sequence length="395" mass="44958">MAKTFSARDRNVPVRFGKWSTAEDAYLEQLVELFTAGLLADLPCKTSMRAWLAQMLNCCPMRISKKQMHGRHFVGKTKYHKNNAKIERLTQEQYEQRSHDVWRLRAEFLKAWAKDEYVRGNLKPRTLTFEAWYLKVLELVPTPIIARGTRLRECHKRPHLEAFSELKSEMSESYKHRRVESKVEPKLEVKAETIQQQEKQVLQKETAVVHPAAMTFTSCEMKLNPASIVPSPAIVPLSPAVIPSSPMLLSPPPAMTVTQTSFDDSVSMGDWLLTPSRTSASVTQWNELQNLSRETETRYALREDSVELSVMADQQNPAAGLSIMRRSSTLLIDFGAPSCWLTGEEPKRTSILDSSQWSDYDLADELTMLTEPGLLGWDEMSPNSLLTYNPRLDPL</sequence>
<accession>A0A922AJM4</accession>
<dbReference type="EMBL" id="JPWU03000141">
    <property type="protein sequence ID" value="KAG2524859.1"/>
    <property type="molecule type" value="Genomic_DNA"/>
</dbReference>
<dbReference type="PANTHER" id="PTHR35213">
    <property type="entry name" value="RING-TYPE DOMAIN-CONTAINING PROTEIN-RELATED"/>
    <property type="match status" value="1"/>
</dbReference>
<evidence type="ECO:0000313" key="1">
    <source>
        <dbReference type="EMBL" id="KAG2524859.1"/>
    </source>
</evidence>
<proteinExistence type="predicted"/>
<dbReference type="Proteomes" id="UP000792063">
    <property type="component" value="Unassembled WGS sequence"/>
</dbReference>
<dbReference type="AlphaFoldDB" id="A0A922AJM4"/>
<reference evidence="1" key="2">
    <citation type="submission" date="2020-06" db="EMBL/GenBank/DDBJ databases">
        <authorList>
            <person name="Studholme D.J."/>
        </authorList>
    </citation>
    <scope>NUCLEOTIDE SEQUENCE</scope>
    <source>
        <strain evidence="1">NZFS 3630</strain>
    </source>
</reference>
<reference evidence="1" key="1">
    <citation type="journal article" date="2015" name="Genom Data">
        <title>Genome sequences of six Phytophthora species associated with forests in New Zealand.</title>
        <authorList>
            <person name="Studholme D.J."/>
            <person name="McDougal R.L."/>
            <person name="Sambles C."/>
            <person name="Hansen E."/>
            <person name="Hardy G."/>
            <person name="Grant M."/>
            <person name="Ganley R.J."/>
            <person name="Williams N.M."/>
        </authorList>
    </citation>
    <scope>NUCLEOTIDE SEQUENCE</scope>
    <source>
        <strain evidence="1">NZFS 3630</strain>
    </source>
</reference>
<comment type="caution">
    <text evidence="1">The sequence shown here is derived from an EMBL/GenBank/DDBJ whole genome shotgun (WGS) entry which is preliminary data.</text>
</comment>